<dbReference type="PANTHER" id="PTHR33231:SF1">
    <property type="entry name" value="30S RIBOSOMAL PROTEIN"/>
    <property type="match status" value="1"/>
</dbReference>
<dbReference type="AlphaFoldDB" id="A0A850C2J2"/>
<evidence type="ECO:0000256" key="2">
    <source>
        <dbReference type="ARBA" id="ARBA00022845"/>
    </source>
</evidence>
<evidence type="ECO:0000256" key="3">
    <source>
        <dbReference type="HAMAP-Rule" id="MF_00839"/>
    </source>
</evidence>
<keyword evidence="2 3" id="KW-0810">Translation regulation</keyword>
<feature type="domain" description="Sigma 54 modulation/S30EA ribosomal protein C-terminal" evidence="5">
    <location>
        <begin position="166"/>
        <end position="219"/>
    </location>
</feature>
<sequence>MDIVVKGRNVEVPDHYRGLVEEKIEGKIAKYLARYDGEAIKIDVELYHEPNPRQADHAQRVEITCRPKGAVIRAEACAGDFRSAFELAVTKLGHQLRKTSDRKRVSRGGTKAPISVAEATANGGGRIPEGATLVAEPDAKERAARARFISEDVDHFDGLVEDHLPGRIVREKIHPGEPMTVDDALQNMELVGHDFYLFHDKETGRPSVVYRRRAFDYGLLKLDLSDRVANGPRRMPGPFSRRSSHVRVSPPGPNRTSSRPRT</sequence>
<dbReference type="GO" id="GO:0022627">
    <property type="term" value="C:cytosolic small ribosomal subunit"/>
    <property type="evidence" value="ECO:0007669"/>
    <property type="project" value="TreeGrafter"/>
</dbReference>
<accession>A0A850C2J2</accession>
<dbReference type="GO" id="GO:0043024">
    <property type="term" value="F:ribosomal small subunit binding"/>
    <property type="evidence" value="ECO:0007669"/>
    <property type="project" value="TreeGrafter"/>
</dbReference>
<dbReference type="Pfam" id="PF16321">
    <property type="entry name" value="Ribosom_S30AE_C"/>
    <property type="match status" value="1"/>
</dbReference>
<reference evidence="6 7" key="1">
    <citation type="submission" date="2020-05" db="EMBL/GenBank/DDBJ databases">
        <title>DNA-SIP metagenomic assembled genomes.</title>
        <authorList>
            <person name="Yu J."/>
        </authorList>
    </citation>
    <scope>NUCLEOTIDE SEQUENCE [LARGE SCALE GENOMIC DNA]</scope>
    <source>
        <strain evidence="6">Bin5.27</strain>
    </source>
</reference>
<dbReference type="GO" id="GO:0045900">
    <property type="term" value="P:negative regulation of translational elongation"/>
    <property type="evidence" value="ECO:0007669"/>
    <property type="project" value="TreeGrafter"/>
</dbReference>
<evidence type="ECO:0000313" key="7">
    <source>
        <dbReference type="Proteomes" id="UP000574690"/>
    </source>
</evidence>
<protein>
    <recommendedName>
        <fullName evidence="3">Ribosome hibernation promoting factor</fullName>
        <shortName evidence="3">HPF</shortName>
    </recommendedName>
</protein>
<dbReference type="CDD" id="cd00552">
    <property type="entry name" value="RaiA"/>
    <property type="match status" value="1"/>
</dbReference>
<evidence type="ECO:0000313" key="6">
    <source>
        <dbReference type="EMBL" id="NUQ88259.1"/>
    </source>
</evidence>
<dbReference type="Pfam" id="PF02482">
    <property type="entry name" value="Ribosomal_S30AE"/>
    <property type="match status" value="1"/>
</dbReference>
<gene>
    <name evidence="6" type="primary">raiA</name>
    <name evidence="3" type="synonym">hpf</name>
    <name evidence="6" type="ORF">HOQ43_07330</name>
</gene>
<dbReference type="FunFam" id="3.30.505.50:FF:000002">
    <property type="entry name" value="Ribosome hibernation promoting factor"/>
    <property type="match status" value="1"/>
</dbReference>
<dbReference type="InterPro" id="IPR036567">
    <property type="entry name" value="RHF-like"/>
</dbReference>
<dbReference type="InterPro" id="IPR038416">
    <property type="entry name" value="Ribosom_S30AE_C_sf"/>
</dbReference>
<evidence type="ECO:0000259" key="5">
    <source>
        <dbReference type="Pfam" id="PF16321"/>
    </source>
</evidence>
<feature type="region of interest" description="Disordered" evidence="4">
    <location>
        <begin position="228"/>
        <end position="262"/>
    </location>
</feature>
<evidence type="ECO:0000256" key="4">
    <source>
        <dbReference type="SAM" id="MobiDB-lite"/>
    </source>
</evidence>
<keyword evidence="1 3" id="KW-0963">Cytoplasm</keyword>
<comment type="similarity">
    <text evidence="3">Belongs to the HPF/YfiA ribosome-associated protein family. Long HPF subfamily.</text>
</comment>
<dbReference type="HAMAP" id="MF_00839">
    <property type="entry name" value="HPF"/>
    <property type="match status" value="1"/>
</dbReference>
<name>A0A850C2J2_9ACTN</name>
<evidence type="ECO:0000256" key="1">
    <source>
        <dbReference type="ARBA" id="ARBA00022490"/>
    </source>
</evidence>
<comment type="subunit">
    <text evidence="3">Interacts with 100S ribosomes.</text>
</comment>
<dbReference type="Gene3D" id="3.30.505.50">
    <property type="entry name" value="Sigma 54 modulation/S30EA ribosomal protein, C-terminal domain"/>
    <property type="match status" value="1"/>
</dbReference>
<proteinExistence type="inferred from homology"/>
<dbReference type="PANTHER" id="PTHR33231">
    <property type="entry name" value="30S RIBOSOMAL PROTEIN"/>
    <property type="match status" value="1"/>
</dbReference>
<dbReference type="EMBL" id="JABFXE010000309">
    <property type="protein sequence ID" value="NUQ88259.1"/>
    <property type="molecule type" value="Genomic_DNA"/>
</dbReference>
<organism evidence="6 7">
    <name type="scientific">Glycomyces artemisiae</name>
    <dbReference type="NCBI Taxonomy" id="1076443"/>
    <lineage>
        <taxon>Bacteria</taxon>
        <taxon>Bacillati</taxon>
        <taxon>Actinomycetota</taxon>
        <taxon>Actinomycetes</taxon>
        <taxon>Glycomycetales</taxon>
        <taxon>Glycomycetaceae</taxon>
        <taxon>Glycomyces</taxon>
    </lineage>
</organism>
<dbReference type="NCBIfam" id="TIGR00741">
    <property type="entry name" value="yfiA"/>
    <property type="match status" value="1"/>
</dbReference>
<dbReference type="InterPro" id="IPR050574">
    <property type="entry name" value="HPF/YfiA_ribosome-assoc"/>
</dbReference>
<dbReference type="SUPFAM" id="SSF69754">
    <property type="entry name" value="Ribosome binding protein Y (YfiA homologue)"/>
    <property type="match status" value="1"/>
</dbReference>
<dbReference type="InterPro" id="IPR034694">
    <property type="entry name" value="HPF_long/plastid"/>
</dbReference>
<comment type="subcellular location">
    <subcellularLocation>
        <location evidence="3">Cytoplasm</location>
    </subcellularLocation>
</comment>
<dbReference type="InterPro" id="IPR003489">
    <property type="entry name" value="RHF/RaiA"/>
</dbReference>
<comment type="caution">
    <text evidence="6">The sequence shown here is derived from an EMBL/GenBank/DDBJ whole genome shotgun (WGS) entry which is preliminary data.</text>
</comment>
<dbReference type="Gene3D" id="3.30.160.100">
    <property type="entry name" value="Ribosome hibernation promotion factor-like"/>
    <property type="match status" value="1"/>
</dbReference>
<dbReference type="Proteomes" id="UP000574690">
    <property type="component" value="Unassembled WGS sequence"/>
</dbReference>
<dbReference type="InterPro" id="IPR032528">
    <property type="entry name" value="Ribosom_S30AE_C"/>
</dbReference>
<comment type="function">
    <text evidence="3">Required for dimerization of active 70S ribosomes into 100S ribosomes in stationary phase; 100S ribosomes are translationally inactive and sometimes present during exponential growth.</text>
</comment>